<dbReference type="CDD" id="cd05822">
    <property type="entry name" value="TLP_HIUase"/>
    <property type="match status" value="1"/>
</dbReference>
<dbReference type="InterPro" id="IPR000895">
    <property type="entry name" value="Transthyretin/HIU_hydrolase"/>
</dbReference>
<dbReference type="PANTHER" id="PTHR10395">
    <property type="entry name" value="URICASE AND TRANSTHYRETIN-RELATED"/>
    <property type="match status" value="1"/>
</dbReference>
<evidence type="ECO:0000256" key="8">
    <source>
        <dbReference type="RuleBase" id="RU361270"/>
    </source>
</evidence>
<dbReference type="Pfam" id="PF00576">
    <property type="entry name" value="Transthyretin"/>
    <property type="match status" value="1"/>
</dbReference>
<dbReference type="PANTHER" id="PTHR10395:SF7">
    <property type="entry name" value="5-HYDROXYISOURATE HYDROLASE"/>
    <property type="match status" value="1"/>
</dbReference>
<evidence type="ECO:0000313" key="11">
    <source>
        <dbReference type="Proteomes" id="UP000299102"/>
    </source>
</evidence>
<dbReference type="OrthoDB" id="10265230at2759"/>
<dbReference type="PROSITE" id="PS00769">
    <property type="entry name" value="TRANSTHYRETIN_2"/>
    <property type="match status" value="1"/>
</dbReference>
<feature type="binding site" evidence="7">
    <location>
        <position position="44"/>
    </location>
    <ligand>
        <name>substrate</name>
    </ligand>
</feature>
<comment type="function">
    <text evidence="2">Catalyzes the hydrolysis of 5-hydroxyisourate (HIU) to 2-oxo-4-hydroxy-4-carboxy-5-ureidoimidazoline (OHCU).</text>
</comment>
<feature type="domain" description="Transthyretin/hydroxyisourate hydrolase" evidence="9">
    <location>
        <begin position="5"/>
        <end position="106"/>
    </location>
</feature>
<gene>
    <name evidence="10" type="primary">hiuH</name>
    <name evidence="10" type="ORF">EVAR_43188_1</name>
</gene>
<dbReference type="PRINTS" id="PR00189">
    <property type="entry name" value="TRNSTHYRETIN"/>
</dbReference>
<comment type="caution">
    <text evidence="10">The sequence shown here is derived from an EMBL/GenBank/DDBJ whole genome shotgun (WGS) entry which is preliminary data.</text>
</comment>
<dbReference type="AlphaFoldDB" id="A0A4C1XKU5"/>
<sequence>MPVSISTHVLDTALGRPAEAVRTTLESLEPKGLQLDATTGKDGRIHFPSGQLPSGTYRLRFDTEGYFAKQKSSTLYPYIEITFAVTEGHYHIPLLLTPYGYSTYRGS</sequence>
<keyword evidence="6 8" id="KW-0378">Hydrolase</keyword>
<evidence type="ECO:0000256" key="5">
    <source>
        <dbReference type="ARBA" id="ARBA00022631"/>
    </source>
</evidence>
<dbReference type="GO" id="GO:0006144">
    <property type="term" value="P:purine nucleobase metabolic process"/>
    <property type="evidence" value="ECO:0007669"/>
    <property type="project" value="UniProtKB-KW"/>
</dbReference>
<dbReference type="InterPro" id="IPR023416">
    <property type="entry name" value="Transthyretin/HIU_hydrolase_d"/>
</dbReference>
<proteinExistence type="inferred from homology"/>
<dbReference type="Gene3D" id="2.60.40.180">
    <property type="entry name" value="Transthyretin/hydroxyisourate hydrolase domain"/>
    <property type="match status" value="1"/>
</dbReference>
<comment type="subunit">
    <text evidence="4 8">Homotetramer.</text>
</comment>
<keyword evidence="5 8" id="KW-0659">Purine metabolism</keyword>
<dbReference type="Proteomes" id="UP000299102">
    <property type="component" value="Unassembled WGS sequence"/>
</dbReference>
<evidence type="ECO:0000256" key="2">
    <source>
        <dbReference type="ARBA" id="ARBA00002704"/>
    </source>
</evidence>
<dbReference type="EMBL" id="BGZK01000896">
    <property type="protein sequence ID" value="GBP64411.1"/>
    <property type="molecule type" value="Genomic_DNA"/>
</dbReference>
<dbReference type="EC" id="3.5.2.17" evidence="8"/>
<evidence type="ECO:0000313" key="10">
    <source>
        <dbReference type="EMBL" id="GBP64411.1"/>
    </source>
</evidence>
<evidence type="ECO:0000259" key="9">
    <source>
        <dbReference type="Pfam" id="PF00576"/>
    </source>
</evidence>
<evidence type="ECO:0000256" key="7">
    <source>
        <dbReference type="PIRSR" id="PIRSR600895-51"/>
    </source>
</evidence>
<evidence type="ECO:0000256" key="1">
    <source>
        <dbReference type="ARBA" id="ARBA00001043"/>
    </source>
</evidence>
<dbReference type="InterPro" id="IPR014306">
    <property type="entry name" value="Hydroxyisourate_hydrolase"/>
</dbReference>
<feature type="binding site" evidence="7">
    <location>
        <position position="104"/>
    </location>
    <ligand>
        <name>substrate</name>
    </ligand>
</feature>
<evidence type="ECO:0000256" key="4">
    <source>
        <dbReference type="ARBA" id="ARBA00011881"/>
    </source>
</evidence>
<comment type="similarity">
    <text evidence="3 8">Belongs to the transthyretin family. 5-hydroxyisourate hydrolase subfamily.</text>
</comment>
<accession>A0A4C1XKU5</accession>
<dbReference type="STRING" id="151549.A0A4C1XKU5"/>
<evidence type="ECO:0000256" key="3">
    <source>
        <dbReference type="ARBA" id="ARBA00009850"/>
    </source>
</evidence>
<feature type="binding site" evidence="7">
    <location>
        <position position="8"/>
    </location>
    <ligand>
        <name>substrate</name>
    </ligand>
</feature>
<organism evidence="10 11">
    <name type="scientific">Eumeta variegata</name>
    <name type="common">Bagworm moth</name>
    <name type="synonym">Eumeta japonica</name>
    <dbReference type="NCBI Taxonomy" id="151549"/>
    <lineage>
        <taxon>Eukaryota</taxon>
        <taxon>Metazoa</taxon>
        <taxon>Ecdysozoa</taxon>
        <taxon>Arthropoda</taxon>
        <taxon>Hexapoda</taxon>
        <taxon>Insecta</taxon>
        <taxon>Pterygota</taxon>
        <taxon>Neoptera</taxon>
        <taxon>Endopterygota</taxon>
        <taxon>Lepidoptera</taxon>
        <taxon>Glossata</taxon>
        <taxon>Ditrysia</taxon>
        <taxon>Tineoidea</taxon>
        <taxon>Psychidae</taxon>
        <taxon>Oiketicinae</taxon>
        <taxon>Eumeta</taxon>
    </lineage>
</organism>
<dbReference type="GO" id="GO:0033971">
    <property type="term" value="F:hydroxyisourate hydrolase activity"/>
    <property type="evidence" value="ECO:0007669"/>
    <property type="project" value="UniProtKB-EC"/>
</dbReference>
<protein>
    <recommendedName>
        <fullName evidence="8">5-hydroxyisourate hydrolase</fullName>
        <shortName evidence="8">HIU hydrolase</shortName>
        <shortName evidence="8">HIUHase</shortName>
        <ecNumber evidence="8">3.5.2.17</ecNumber>
    </recommendedName>
</protein>
<keyword evidence="11" id="KW-1185">Reference proteome</keyword>
<dbReference type="InterPro" id="IPR036817">
    <property type="entry name" value="Transthyretin/HIU_hydrolase_sf"/>
</dbReference>
<evidence type="ECO:0000256" key="6">
    <source>
        <dbReference type="ARBA" id="ARBA00022801"/>
    </source>
</evidence>
<name>A0A4C1XKU5_EUMVA</name>
<dbReference type="NCBIfam" id="TIGR02962">
    <property type="entry name" value="hdxy_isourate"/>
    <property type="match status" value="1"/>
</dbReference>
<dbReference type="InterPro" id="IPR023419">
    <property type="entry name" value="Transthyretin_CS"/>
</dbReference>
<comment type="catalytic activity">
    <reaction evidence="1 8">
        <text>5-hydroxyisourate + H2O = 5-hydroxy-2-oxo-4-ureido-2,5-dihydro-1H-imidazole-5-carboxylate + H(+)</text>
        <dbReference type="Rhea" id="RHEA:23736"/>
        <dbReference type="ChEBI" id="CHEBI:15377"/>
        <dbReference type="ChEBI" id="CHEBI:15378"/>
        <dbReference type="ChEBI" id="CHEBI:18072"/>
        <dbReference type="ChEBI" id="CHEBI:58639"/>
        <dbReference type="EC" id="3.5.2.17"/>
    </reaction>
</comment>
<reference evidence="10 11" key="1">
    <citation type="journal article" date="2019" name="Commun. Biol.">
        <title>The bagworm genome reveals a unique fibroin gene that provides high tensile strength.</title>
        <authorList>
            <person name="Kono N."/>
            <person name="Nakamura H."/>
            <person name="Ohtoshi R."/>
            <person name="Tomita M."/>
            <person name="Numata K."/>
            <person name="Arakawa K."/>
        </authorList>
    </citation>
    <scope>NUCLEOTIDE SEQUENCE [LARGE SCALE GENOMIC DNA]</scope>
</reference>
<dbReference type="SUPFAM" id="SSF49472">
    <property type="entry name" value="Transthyretin (synonym: prealbumin)"/>
    <property type="match status" value="1"/>
</dbReference>